<evidence type="ECO:0000259" key="7">
    <source>
        <dbReference type="PROSITE" id="PS50109"/>
    </source>
</evidence>
<dbReference type="GO" id="GO:0009927">
    <property type="term" value="F:histidine phosphotransfer kinase activity"/>
    <property type="evidence" value="ECO:0007669"/>
    <property type="project" value="TreeGrafter"/>
</dbReference>
<evidence type="ECO:0000256" key="6">
    <source>
        <dbReference type="SAM" id="Coils"/>
    </source>
</evidence>
<dbReference type="PANTHER" id="PTHR43047">
    <property type="entry name" value="TWO-COMPONENT HISTIDINE PROTEIN KINASE"/>
    <property type="match status" value="1"/>
</dbReference>
<dbReference type="CDD" id="cd00082">
    <property type="entry name" value="HisKA"/>
    <property type="match status" value="1"/>
</dbReference>
<evidence type="ECO:0000256" key="3">
    <source>
        <dbReference type="ARBA" id="ARBA00022553"/>
    </source>
</evidence>
<dbReference type="InterPro" id="IPR036097">
    <property type="entry name" value="HisK_dim/P_sf"/>
</dbReference>
<evidence type="ECO:0000256" key="4">
    <source>
        <dbReference type="ARBA" id="ARBA00022679"/>
    </source>
</evidence>
<dbReference type="InterPro" id="IPR029016">
    <property type="entry name" value="GAF-like_dom_sf"/>
</dbReference>
<comment type="caution">
    <text evidence="8">The sequence shown here is derived from an EMBL/GenBank/DDBJ whole genome shotgun (WGS) entry which is preliminary data.</text>
</comment>
<keyword evidence="3" id="KW-0597">Phosphoprotein</keyword>
<dbReference type="SUPFAM" id="SSF55781">
    <property type="entry name" value="GAF domain-like"/>
    <property type="match status" value="2"/>
</dbReference>
<dbReference type="Gene3D" id="1.10.287.130">
    <property type="match status" value="1"/>
</dbReference>
<sequence length="667" mass="75228">MSFLKRHSKDNITSSNYNAKRLEAVIEVNRAMTGITNEDEVLSLITNKLINLLGISYASIWKYEEEDELLRLKNVNVPKPVAYLIEKFMGKSISQTYYDLNDPEHNKNLTVQTFKEGKLLETNKLSDVSYPLISENASLTIENILRMKYALHIPLIAANKKLGVLGLIWNSKEISSDDKDLIMTFSNQISTTLYNTQLFSKANNQIKLLEDKNTELQSLFNLTSEVSKTLNYDEVAQRAVDSLPQNQDLLGGVLTTYDPKTKLVAVKAVSQNALSVQVKKIVGDFEKITMDLNDPANASNPTNTVINDRKPYFSNELAESISPPLPSKVVGAIQNVVNIKCAAEYPVFVRSEVRGTITFYIKSKSKEEIDDNMKRLLSTFSLQIGIALENALLFEQSQKQQRELEEALAKLKDARQRERDMIDVMGHELRTPISIVRNALLILDGEHKKNGAISEEKLDKYLDMAIESVRREITLIETLLASTKIEGNRIQLKYTKIDMLDVVGDSIEAHERIAIQKGLKINYEKPDHDIEAYADRVRTQEVMDNFLSNAIKYTAEGEVTIRLHADGGMARIDISDTGIGISQEDLEHLGKKFFRANQLMRDEATQVHPGGTGLGLYVTFELIKVMGGRKWINSEQGKGSTFSFALPLYQGQADKEFDQTFMSNEKH</sequence>
<protein>
    <recommendedName>
        <fullName evidence="2">histidine kinase</fullName>
        <ecNumber evidence="2">2.7.13.3</ecNumber>
    </recommendedName>
</protein>
<dbReference type="PROSITE" id="PS50109">
    <property type="entry name" value="HIS_KIN"/>
    <property type="match status" value="1"/>
</dbReference>
<evidence type="ECO:0000256" key="2">
    <source>
        <dbReference type="ARBA" id="ARBA00012438"/>
    </source>
</evidence>
<dbReference type="InterPro" id="IPR003594">
    <property type="entry name" value="HATPase_dom"/>
</dbReference>
<dbReference type="SMART" id="SM00388">
    <property type="entry name" value="HisKA"/>
    <property type="match status" value="1"/>
</dbReference>
<keyword evidence="5 8" id="KW-0418">Kinase</keyword>
<dbReference type="InterPro" id="IPR004358">
    <property type="entry name" value="Sig_transdc_His_kin-like_C"/>
</dbReference>
<accession>A0A955L6B9</accession>
<dbReference type="EMBL" id="JAGQLK010000147">
    <property type="protein sequence ID" value="MCA9383826.1"/>
    <property type="molecule type" value="Genomic_DNA"/>
</dbReference>
<dbReference type="Pfam" id="PF00512">
    <property type="entry name" value="HisKA"/>
    <property type="match status" value="1"/>
</dbReference>
<dbReference type="GO" id="GO:0005886">
    <property type="term" value="C:plasma membrane"/>
    <property type="evidence" value="ECO:0007669"/>
    <property type="project" value="TreeGrafter"/>
</dbReference>
<dbReference type="InterPro" id="IPR036890">
    <property type="entry name" value="HATPase_C_sf"/>
</dbReference>
<dbReference type="PANTHER" id="PTHR43047:SF72">
    <property type="entry name" value="OSMOSENSING HISTIDINE PROTEIN KINASE SLN1"/>
    <property type="match status" value="1"/>
</dbReference>
<dbReference type="Pfam" id="PF02518">
    <property type="entry name" value="HATPase_c"/>
    <property type="match status" value="1"/>
</dbReference>
<dbReference type="SMART" id="SM00065">
    <property type="entry name" value="GAF"/>
    <property type="match status" value="2"/>
</dbReference>
<feature type="coiled-coil region" evidence="6">
    <location>
        <begin position="390"/>
        <end position="424"/>
    </location>
</feature>
<evidence type="ECO:0000256" key="1">
    <source>
        <dbReference type="ARBA" id="ARBA00000085"/>
    </source>
</evidence>
<dbReference type="InterPro" id="IPR005467">
    <property type="entry name" value="His_kinase_dom"/>
</dbReference>
<keyword evidence="4" id="KW-0808">Transferase</keyword>
<evidence type="ECO:0000313" key="9">
    <source>
        <dbReference type="Proteomes" id="UP000783287"/>
    </source>
</evidence>
<evidence type="ECO:0000313" key="8">
    <source>
        <dbReference type="EMBL" id="MCA9383826.1"/>
    </source>
</evidence>
<dbReference type="Gene3D" id="3.30.450.40">
    <property type="match status" value="2"/>
</dbReference>
<dbReference type="GO" id="GO:0000155">
    <property type="term" value="F:phosphorelay sensor kinase activity"/>
    <property type="evidence" value="ECO:0007669"/>
    <property type="project" value="InterPro"/>
</dbReference>
<gene>
    <name evidence="8" type="ORF">KC909_05690</name>
</gene>
<dbReference type="InterPro" id="IPR003018">
    <property type="entry name" value="GAF"/>
</dbReference>
<reference evidence="8" key="2">
    <citation type="journal article" date="2021" name="Microbiome">
        <title>Successional dynamics and alternative stable states in a saline activated sludge microbial community over 9 years.</title>
        <authorList>
            <person name="Wang Y."/>
            <person name="Ye J."/>
            <person name="Ju F."/>
            <person name="Liu L."/>
            <person name="Boyd J.A."/>
            <person name="Deng Y."/>
            <person name="Parks D.H."/>
            <person name="Jiang X."/>
            <person name="Yin X."/>
            <person name="Woodcroft B.J."/>
            <person name="Tyson G.W."/>
            <person name="Hugenholtz P."/>
            <person name="Polz M.F."/>
            <person name="Zhang T."/>
        </authorList>
    </citation>
    <scope>NUCLEOTIDE SEQUENCE</scope>
    <source>
        <strain evidence="8">HKST-UBA14</strain>
    </source>
</reference>
<organism evidence="8 9">
    <name type="scientific">Candidatus Dojkabacteria bacterium</name>
    <dbReference type="NCBI Taxonomy" id="2099670"/>
    <lineage>
        <taxon>Bacteria</taxon>
        <taxon>Candidatus Dojkabacteria</taxon>
    </lineage>
</organism>
<keyword evidence="6" id="KW-0175">Coiled coil</keyword>
<comment type="catalytic activity">
    <reaction evidence="1">
        <text>ATP + protein L-histidine = ADP + protein N-phospho-L-histidine.</text>
        <dbReference type="EC" id="2.7.13.3"/>
    </reaction>
</comment>
<reference evidence="8" key="1">
    <citation type="submission" date="2020-04" db="EMBL/GenBank/DDBJ databases">
        <authorList>
            <person name="Zhang T."/>
        </authorList>
    </citation>
    <scope>NUCLEOTIDE SEQUENCE</scope>
    <source>
        <strain evidence="8">HKST-UBA14</strain>
    </source>
</reference>
<feature type="domain" description="Histidine kinase" evidence="7">
    <location>
        <begin position="424"/>
        <end position="650"/>
    </location>
</feature>
<dbReference type="Pfam" id="PF13185">
    <property type="entry name" value="GAF_2"/>
    <property type="match status" value="1"/>
</dbReference>
<evidence type="ECO:0000256" key="5">
    <source>
        <dbReference type="ARBA" id="ARBA00022777"/>
    </source>
</evidence>
<dbReference type="AlphaFoldDB" id="A0A955L6B9"/>
<dbReference type="SMART" id="SM00387">
    <property type="entry name" value="HATPase_c"/>
    <property type="match status" value="1"/>
</dbReference>
<dbReference type="Proteomes" id="UP000783287">
    <property type="component" value="Unassembled WGS sequence"/>
</dbReference>
<dbReference type="SUPFAM" id="SSF47384">
    <property type="entry name" value="Homodimeric domain of signal transducing histidine kinase"/>
    <property type="match status" value="1"/>
</dbReference>
<dbReference type="PRINTS" id="PR00344">
    <property type="entry name" value="BCTRLSENSOR"/>
</dbReference>
<dbReference type="Gene3D" id="3.30.565.10">
    <property type="entry name" value="Histidine kinase-like ATPase, C-terminal domain"/>
    <property type="match status" value="1"/>
</dbReference>
<name>A0A955L6B9_9BACT</name>
<dbReference type="SUPFAM" id="SSF55874">
    <property type="entry name" value="ATPase domain of HSP90 chaperone/DNA topoisomerase II/histidine kinase"/>
    <property type="match status" value="1"/>
</dbReference>
<dbReference type="InterPro" id="IPR003661">
    <property type="entry name" value="HisK_dim/P_dom"/>
</dbReference>
<dbReference type="EC" id="2.7.13.3" evidence="2"/>
<proteinExistence type="predicted"/>